<evidence type="ECO:0000256" key="3">
    <source>
        <dbReference type="ARBA" id="ARBA00022741"/>
    </source>
</evidence>
<dbReference type="InterPro" id="IPR011009">
    <property type="entry name" value="Kinase-like_dom_sf"/>
</dbReference>
<keyword evidence="11" id="KW-1185">Reference proteome</keyword>
<organism evidence="10 11">
    <name type="scientific">Folsomia candida</name>
    <name type="common">Springtail</name>
    <dbReference type="NCBI Taxonomy" id="158441"/>
    <lineage>
        <taxon>Eukaryota</taxon>
        <taxon>Metazoa</taxon>
        <taxon>Ecdysozoa</taxon>
        <taxon>Arthropoda</taxon>
        <taxon>Hexapoda</taxon>
        <taxon>Collembola</taxon>
        <taxon>Entomobryomorpha</taxon>
        <taxon>Isotomoidea</taxon>
        <taxon>Isotomidae</taxon>
        <taxon>Proisotominae</taxon>
        <taxon>Folsomia</taxon>
    </lineage>
</organism>
<dbReference type="PROSITE" id="PS00108">
    <property type="entry name" value="PROTEIN_KINASE_ST"/>
    <property type="match status" value="1"/>
</dbReference>
<comment type="caution">
    <text evidence="10">The sequence shown here is derived from an EMBL/GenBank/DDBJ whole genome shotgun (WGS) entry which is preliminary data.</text>
</comment>
<dbReference type="PROSITE" id="PS50011">
    <property type="entry name" value="PROTEIN_KINASE_DOM"/>
    <property type="match status" value="1"/>
</dbReference>
<gene>
    <name evidence="10" type="ORF">Fcan01_04072</name>
</gene>
<dbReference type="STRING" id="158441.A0A226EPN9"/>
<keyword evidence="7" id="KW-0732">Signal</keyword>
<dbReference type="PANTHER" id="PTHR24353:SF37">
    <property type="entry name" value="CAMP-DEPENDENT PROTEIN KINASE CATALYTIC SUBUNIT PRKX"/>
    <property type="match status" value="1"/>
</dbReference>
<proteinExistence type="predicted"/>
<dbReference type="InterPro" id="IPR008271">
    <property type="entry name" value="Ser/Thr_kinase_AS"/>
</dbReference>
<dbReference type="SMART" id="SM00133">
    <property type="entry name" value="S_TK_X"/>
    <property type="match status" value="1"/>
</dbReference>
<evidence type="ECO:0000256" key="6">
    <source>
        <dbReference type="SAM" id="MobiDB-lite"/>
    </source>
</evidence>
<dbReference type="GO" id="GO:0004691">
    <property type="term" value="F:cAMP-dependent protein kinase activity"/>
    <property type="evidence" value="ECO:0007669"/>
    <property type="project" value="TreeGrafter"/>
</dbReference>
<feature type="region of interest" description="Disordered" evidence="6">
    <location>
        <begin position="562"/>
        <end position="586"/>
    </location>
</feature>
<dbReference type="Gene3D" id="1.10.510.10">
    <property type="entry name" value="Transferase(Phosphotransferase) domain 1"/>
    <property type="match status" value="1"/>
</dbReference>
<keyword evidence="4 10" id="KW-0418">Kinase</keyword>
<keyword evidence="3" id="KW-0547">Nucleotide-binding</keyword>
<dbReference type="SMART" id="SM00220">
    <property type="entry name" value="S_TKc"/>
    <property type="match status" value="1"/>
</dbReference>
<dbReference type="GO" id="GO:0005524">
    <property type="term" value="F:ATP binding"/>
    <property type="evidence" value="ECO:0007669"/>
    <property type="project" value="UniProtKB-KW"/>
</dbReference>
<name>A0A226EPN9_FOLCA</name>
<dbReference type="InterPro" id="IPR000719">
    <property type="entry name" value="Prot_kinase_dom"/>
</dbReference>
<evidence type="ECO:0000256" key="7">
    <source>
        <dbReference type="SAM" id="SignalP"/>
    </source>
</evidence>
<evidence type="ECO:0000256" key="2">
    <source>
        <dbReference type="ARBA" id="ARBA00022679"/>
    </source>
</evidence>
<dbReference type="SUPFAM" id="SSF56112">
    <property type="entry name" value="Protein kinase-like (PK-like)"/>
    <property type="match status" value="1"/>
</dbReference>
<feature type="domain" description="Protein kinase" evidence="8">
    <location>
        <begin position="829"/>
        <end position="1083"/>
    </location>
</feature>
<feature type="region of interest" description="Disordered" evidence="6">
    <location>
        <begin position="641"/>
        <end position="755"/>
    </location>
</feature>
<evidence type="ECO:0000256" key="1">
    <source>
        <dbReference type="ARBA" id="ARBA00022527"/>
    </source>
</evidence>
<evidence type="ECO:0000256" key="4">
    <source>
        <dbReference type="ARBA" id="ARBA00022777"/>
    </source>
</evidence>
<feature type="domain" description="AGC-kinase C-terminal" evidence="9">
    <location>
        <begin position="1084"/>
        <end position="1138"/>
    </location>
</feature>
<evidence type="ECO:0000313" key="11">
    <source>
        <dbReference type="Proteomes" id="UP000198287"/>
    </source>
</evidence>
<dbReference type="Gene3D" id="3.30.200.20">
    <property type="entry name" value="Phosphorylase Kinase, domain 1"/>
    <property type="match status" value="1"/>
</dbReference>
<keyword evidence="1" id="KW-0723">Serine/threonine-protein kinase</keyword>
<dbReference type="GO" id="GO:0005829">
    <property type="term" value="C:cytosol"/>
    <property type="evidence" value="ECO:0007669"/>
    <property type="project" value="TreeGrafter"/>
</dbReference>
<evidence type="ECO:0000313" key="10">
    <source>
        <dbReference type="EMBL" id="OXA59250.1"/>
    </source>
</evidence>
<dbReference type="GO" id="GO:0005952">
    <property type="term" value="C:cAMP-dependent protein kinase complex"/>
    <property type="evidence" value="ECO:0007669"/>
    <property type="project" value="TreeGrafter"/>
</dbReference>
<feature type="compositionally biased region" description="Acidic residues" evidence="6">
    <location>
        <begin position="675"/>
        <end position="703"/>
    </location>
</feature>
<feature type="chain" id="PRO_5012058998" evidence="7">
    <location>
        <begin position="22"/>
        <end position="1138"/>
    </location>
</feature>
<evidence type="ECO:0000256" key="5">
    <source>
        <dbReference type="ARBA" id="ARBA00022840"/>
    </source>
</evidence>
<accession>A0A226EPN9</accession>
<dbReference type="InterPro" id="IPR000961">
    <property type="entry name" value="AGC-kinase_C"/>
</dbReference>
<dbReference type="Proteomes" id="UP000198287">
    <property type="component" value="Unassembled WGS sequence"/>
</dbReference>
<evidence type="ECO:0000259" key="9">
    <source>
        <dbReference type="PROSITE" id="PS51285"/>
    </source>
</evidence>
<sequence>MASSRLWACALFCGLISLTEARSSAHKVSSPAKREYGTAEGLLASAAIESILETPQIKSFLDPAKVKSALDNEMVMAATPEAIEAIFAAPVIKALLTQEMFTAFLGSKFLKEFVTPDTISALLNAEPLAALTTAENLKKSADFTQILSPEVLTAILNSKTVKNLLTPEGVGIILNSPGLVAAFSPKTIETVLATDSVKGMLSPELVSQVVNSGVFKAALNPEALKVLLKNEDMKKLVSPASLKIIMESPVIAEAVKSSGDLIAGLITPEMAKDVFNSKILTDLLTPDTVKKVLDNTIIKKILDPKLFQAVLTSSSAKGFLVPETFNTLLASKELQSFLAPDIMDSLLKSQALKTLLAPESIRDYMNSKVAVAASNPDSLGRILNSDLVADIFTPKAVKLLLDTKVSKTDIDRHGISVPLRKATYLPKISRLVVCRPIRCRRDVMSMDTIRTILDSKTAKNALSSDSLHALIDSSVAKELYTTKHVVEILNNDILAGAVSLPNLKYLMNSDLGTKLFDGDSLDKIVSTKVLMNVLHPETFGPIILKIAQHRVESGVGEVLGGLKKMSGGGEESGSGHKKKGKSEGGGGIGIGRGFGALEDVTGGGSYQLCGVNWPPSRSGVNNFEDPKIRTESELLTMRQSISEEDMVGVGGGGGCGGVSGLRRPVTVDDVAVSEADGDKENEEQEDEEEEEENDENDEEEEENSTTNNATSFTFTVRNSPARGLHPRNSPTPPPPTTNHHNNNNVKEENNKNKNSTVVATTRIGRNRKVGAKTKEECDAMLDNLELLKTIAKQAVGVINQKSSSVPVHQFSLDDAAITWLASFLAAKGMDINMDGSTGTFGRVVLVQEKDSLEFSALKILALPDLIRLKQVDHVKNEKNILQAVHHPFIVNMTWHGKDEFNIYMMFDYVCGGELFSYLRSAGKFPSSTCAFYAAEIVLALEYLHSKSVVYRDLKPENVLIDRDGHLKLTDFGFAKFLKNRTWTLCGTPEYLAPEIIQSKGHNKAVDWWALGVLIYEMHCGYAPFFDDNNFSTYEKILEAKIDWPKWINPVGKDLMKKLLVPDRFKRLGSMKNGVDDIKKHRWFRDFDWDDVLNRRLPPPIIPQVSSEGDTHNFDDYPELESWRSKTVPDEELQLFEDF</sequence>
<dbReference type="Pfam" id="PF00069">
    <property type="entry name" value="Pkinase"/>
    <property type="match status" value="1"/>
</dbReference>
<feature type="compositionally biased region" description="Gly residues" evidence="6">
    <location>
        <begin position="648"/>
        <end position="659"/>
    </location>
</feature>
<dbReference type="PROSITE" id="PS51285">
    <property type="entry name" value="AGC_KINASE_CTER"/>
    <property type="match status" value="1"/>
</dbReference>
<dbReference type="FunFam" id="1.10.510.10:FF:000005">
    <property type="entry name" value="cAMP-dependent protein kinase catalytic subunit alpha"/>
    <property type="match status" value="1"/>
</dbReference>
<keyword evidence="5" id="KW-0067">ATP-binding</keyword>
<dbReference type="OrthoDB" id="63267at2759"/>
<reference evidence="10 11" key="1">
    <citation type="submission" date="2015-12" db="EMBL/GenBank/DDBJ databases">
        <title>The genome of Folsomia candida.</title>
        <authorList>
            <person name="Faddeeva A."/>
            <person name="Derks M.F."/>
            <person name="Anvar Y."/>
            <person name="Smit S."/>
            <person name="Van Straalen N."/>
            <person name="Roelofs D."/>
        </authorList>
    </citation>
    <scope>NUCLEOTIDE SEQUENCE [LARGE SCALE GENOMIC DNA]</scope>
    <source>
        <strain evidence="10 11">VU population</strain>
        <tissue evidence="10">Whole body</tissue>
    </source>
</reference>
<feature type="signal peptide" evidence="7">
    <location>
        <begin position="1"/>
        <end position="21"/>
    </location>
</feature>
<protein>
    <submittedName>
        <fullName evidence="10">Protein kinase DC2</fullName>
    </submittedName>
</protein>
<keyword evidence="2" id="KW-0808">Transferase</keyword>
<dbReference type="AlphaFoldDB" id="A0A226EPN9"/>
<dbReference type="EMBL" id="LNIX01000002">
    <property type="protein sequence ID" value="OXA59250.1"/>
    <property type="molecule type" value="Genomic_DNA"/>
</dbReference>
<dbReference type="PANTHER" id="PTHR24353">
    <property type="entry name" value="CYCLIC NUCLEOTIDE-DEPENDENT PROTEIN KINASE"/>
    <property type="match status" value="1"/>
</dbReference>
<feature type="compositionally biased region" description="Low complexity" evidence="6">
    <location>
        <begin position="704"/>
        <end position="715"/>
    </location>
</feature>
<evidence type="ECO:0000259" key="8">
    <source>
        <dbReference type="PROSITE" id="PS50011"/>
    </source>
</evidence>